<accession>A0A225D595</accession>
<dbReference type="EMBL" id="NIDE01000017">
    <property type="protein sequence ID" value="OWK36771.1"/>
    <property type="molecule type" value="Genomic_DNA"/>
</dbReference>
<dbReference type="AlphaFoldDB" id="A0A225D595"/>
<evidence type="ECO:0000259" key="1">
    <source>
        <dbReference type="Pfam" id="PF02492"/>
    </source>
</evidence>
<dbReference type="Proteomes" id="UP000214646">
    <property type="component" value="Unassembled WGS sequence"/>
</dbReference>
<dbReference type="InterPro" id="IPR003495">
    <property type="entry name" value="CobW/HypB/UreG_nucleotide-bd"/>
</dbReference>
<dbReference type="Gene3D" id="3.40.50.300">
    <property type="entry name" value="P-loop containing nucleotide triphosphate hydrolases"/>
    <property type="match status" value="1"/>
</dbReference>
<organism evidence="2 3">
    <name type="scientific">Fimbriiglobus ruber</name>
    <dbReference type="NCBI Taxonomy" id="1908690"/>
    <lineage>
        <taxon>Bacteria</taxon>
        <taxon>Pseudomonadati</taxon>
        <taxon>Planctomycetota</taxon>
        <taxon>Planctomycetia</taxon>
        <taxon>Gemmatales</taxon>
        <taxon>Gemmataceae</taxon>
        <taxon>Fimbriiglobus</taxon>
    </lineage>
</organism>
<dbReference type="Pfam" id="PF02492">
    <property type="entry name" value="cobW"/>
    <property type="match status" value="1"/>
</dbReference>
<dbReference type="PANTHER" id="PTHR13748:SF62">
    <property type="entry name" value="COBW DOMAIN-CONTAINING PROTEIN"/>
    <property type="match status" value="1"/>
</dbReference>
<proteinExistence type="predicted"/>
<dbReference type="InterPro" id="IPR027417">
    <property type="entry name" value="P-loop_NTPase"/>
</dbReference>
<evidence type="ECO:0000313" key="2">
    <source>
        <dbReference type="EMBL" id="OWK36771.1"/>
    </source>
</evidence>
<dbReference type="PANTHER" id="PTHR13748">
    <property type="entry name" value="COBW-RELATED"/>
    <property type="match status" value="1"/>
</dbReference>
<name>A0A225D595_9BACT</name>
<dbReference type="InterPro" id="IPR051316">
    <property type="entry name" value="Zinc-reg_GTPase_activator"/>
</dbReference>
<dbReference type="GO" id="GO:0005737">
    <property type="term" value="C:cytoplasm"/>
    <property type="evidence" value="ECO:0007669"/>
    <property type="project" value="TreeGrafter"/>
</dbReference>
<sequence length="274" mass="29117">MSKARYVMVGGFLGAGKTTTLLRLAERLKSQGLRVGLITNDQSVGLVDTALLGSHDLPVEEITGGCFCCRFNSLTDAAEKLAKDERPDVFLAEPVGSCTDLAATVSYPLRRLYGAAYSVAPYSVLVDPVRAERVLGLATGKSFSPKVLYIYAKQLEEADIIVVNKIDLLDNARFQKLMAALGEKYPKAKVVGISARDGTNFDVWAEMIASGETAGGPTMEVDYDVYAEGEALLGWTNATVTVSAATPADGNAYLTKLAADLHDGLTSLGPKSPT</sequence>
<keyword evidence="3" id="KW-1185">Reference proteome</keyword>
<dbReference type="RefSeq" id="WP_202974151.1">
    <property type="nucleotide sequence ID" value="NZ_NIDE01000017.1"/>
</dbReference>
<reference evidence="3" key="1">
    <citation type="submission" date="2017-06" db="EMBL/GenBank/DDBJ databases">
        <title>Genome analysis of Fimbriiglobus ruber SP5, the first member of the order Planctomycetales with confirmed chitinolytic capability.</title>
        <authorList>
            <person name="Ravin N.V."/>
            <person name="Rakitin A.L."/>
            <person name="Ivanova A.A."/>
            <person name="Beletsky A.V."/>
            <person name="Kulichevskaya I.S."/>
            <person name="Mardanov A.V."/>
            <person name="Dedysh S.N."/>
        </authorList>
    </citation>
    <scope>NUCLEOTIDE SEQUENCE [LARGE SCALE GENOMIC DNA]</scope>
    <source>
        <strain evidence="3">SP5</strain>
    </source>
</reference>
<comment type="caution">
    <text evidence="2">The sequence shown here is derived from an EMBL/GenBank/DDBJ whole genome shotgun (WGS) entry which is preliminary data.</text>
</comment>
<protein>
    <submittedName>
        <fullName evidence="2">Putative metal chaperone, involved in Zn homeostasis, GTPase of COG0523 family</fullName>
    </submittedName>
</protein>
<gene>
    <name evidence="2" type="ORF">FRUB_09334</name>
</gene>
<evidence type="ECO:0000313" key="3">
    <source>
        <dbReference type="Proteomes" id="UP000214646"/>
    </source>
</evidence>
<feature type="domain" description="CobW/HypB/UreG nucleotide-binding" evidence="1">
    <location>
        <begin position="7"/>
        <end position="190"/>
    </location>
</feature>
<dbReference type="SUPFAM" id="SSF52540">
    <property type="entry name" value="P-loop containing nucleoside triphosphate hydrolases"/>
    <property type="match status" value="1"/>
</dbReference>